<keyword evidence="1" id="KW-0812">Transmembrane</keyword>
<reference evidence="2 3" key="1">
    <citation type="submission" date="2024-06" db="EMBL/GenBank/DDBJ databases">
        <title>Sorghum-associated microbial communities from plants grown in Nebraska, USA.</title>
        <authorList>
            <person name="Schachtman D."/>
        </authorList>
    </citation>
    <scope>NUCLEOTIDE SEQUENCE [LARGE SCALE GENOMIC DNA]</scope>
    <source>
        <strain evidence="2 3">3207</strain>
    </source>
</reference>
<proteinExistence type="predicted"/>
<evidence type="ECO:0000313" key="3">
    <source>
        <dbReference type="Proteomes" id="UP001549321"/>
    </source>
</evidence>
<gene>
    <name evidence="2" type="ORF">ABIE08_002296</name>
</gene>
<evidence type="ECO:0000313" key="2">
    <source>
        <dbReference type="EMBL" id="MET4634383.1"/>
    </source>
</evidence>
<dbReference type="EMBL" id="JBEPSM010000001">
    <property type="protein sequence ID" value="MET4634383.1"/>
    <property type="molecule type" value="Genomic_DNA"/>
</dbReference>
<evidence type="ECO:0000256" key="1">
    <source>
        <dbReference type="SAM" id="Phobius"/>
    </source>
</evidence>
<comment type="caution">
    <text evidence="2">The sequence shown here is derived from an EMBL/GenBank/DDBJ whole genome shotgun (WGS) entry which is preliminary data.</text>
</comment>
<protein>
    <submittedName>
        <fullName evidence="2">Uncharacterized protein</fullName>
    </submittedName>
</protein>
<sequence length="32" mass="3563">MHRLVEYTGLIIAVAVLFWIASKITADLTLGF</sequence>
<keyword evidence="1" id="KW-1133">Transmembrane helix</keyword>
<keyword evidence="3" id="KW-1185">Reference proteome</keyword>
<organism evidence="2 3">
    <name type="scientific">Kaistia defluvii</name>
    <dbReference type="NCBI Taxonomy" id="410841"/>
    <lineage>
        <taxon>Bacteria</taxon>
        <taxon>Pseudomonadati</taxon>
        <taxon>Pseudomonadota</taxon>
        <taxon>Alphaproteobacteria</taxon>
        <taxon>Hyphomicrobiales</taxon>
        <taxon>Kaistiaceae</taxon>
        <taxon>Kaistia</taxon>
    </lineage>
</organism>
<feature type="transmembrane region" description="Helical" evidence="1">
    <location>
        <begin position="7"/>
        <end position="26"/>
    </location>
</feature>
<accession>A0ABV2QZD6</accession>
<name>A0ABV2QZD6_9HYPH</name>
<dbReference type="Proteomes" id="UP001549321">
    <property type="component" value="Unassembled WGS sequence"/>
</dbReference>
<keyword evidence="1" id="KW-0472">Membrane</keyword>